<feature type="domain" description="Alpha-ketoglutarate-dependent dioxygenase AlkB-like" evidence="3">
    <location>
        <begin position="707"/>
        <end position="870"/>
    </location>
</feature>
<comment type="caution">
    <text evidence="4">The sequence shown here is derived from an EMBL/GenBank/DDBJ whole genome shotgun (WGS) entry which is preliminary data.</text>
</comment>
<dbReference type="GO" id="GO:0006307">
    <property type="term" value="P:DNA alkylation repair"/>
    <property type="evidence" value="ECO:0007669"/>
    <property type="project" value="TreeGrafter"/>
</dbReference>
<dbReference type="SUPFAM" id="SSF51197">
    <property type="entry name" value="Clavaminate synthase-like"/>
    <property type="match status" value="1"/>
</dbReference>
<feature type="compositionally biased region" description="Polar residues" evidence="2">
    <location>
        <begin position="63"/>
        <end position="74"/>
    </location>
</feature>
<evidence type="ECO:0000256" key="2">
    <source>
        <dbReference type="SAM" id="MobiDB-lite"/>
    </source>
</evidence>
<evidence type="ECO:0000256" key="1">
    <source>
        <dbReference type="PIRSR" id="PIRSR632852-1"/>
    </source>
</evidence>
<dbReference type="Proteomes" id="UP000474640">
    <property type="component" value="Unassembled WGS sequence"/>
</dbReference>
<gene>
    <name evidence="4" type="ORF">TWF970_005679</name>
</gene>
<dbReference type="AlphaFoldDB" id="A0A7C8RG57"/>
<reference evidence="4 5" key="1">
    <citation type="submission" date="2020-01" db="EMBL/GenBank/DDBJ databases">
        <authorList>
            <person name="Palmer J.M."/>
        </authorList>
    </citation>
    <scope>NUCLEOTIDE SEQUENCE [LARGE SCALE GENOMIC DNA]</scope>
    <source>
        <strain evidence="4 5">TWF970</strain>
    </source>
</reference>
<proteinExistence type="predicted"/>
<dbReference type="InterPro" id="IPR032852">
    <property type="entry name" value="ALKBH2"/>
</dbReference>
<dbReference type="PANTHER" id="PTHR31573:SF4">
    <property type="entry name" value="FE2OG DIOXYGENASE DOMAIN-CONTAINING PROTEIN"/>
    <property type="match status" value="1"/>
</dbReference>
<protein>
    <recommendedName>
        <fullName evidence="3">Alpha-ketoglutarate-dependent dioxygenase AlkB-like domain-containing protein</fullName>
    </recommendedName>
</protein>
<feature type="compositionally biased region" description="Basic and acidic residues" evidence="2">
    <location>
        <begin position="198"/>
        <end position="214"/>
    </location>
</feature>
<dbReference type="GO" id="GO:0051747">
    <property type="term" value="F:cytosine C-5 DNA demethylase activity"/>
    <property type="evidence" value="ECO:0007669"/>
    <property type="project" value="TreeGrafter"/>
</dbReference>
<name>A0A7C8RG57_ORBOL</name>
<sequence>MALDRKGSRSSRRLQGVAPEPLSPPESEKGDTPRDIRPPKARTQRVSSRNLTGLVSPPLSAQEPIQNVTSSKSVGATGRVATRKKASVVQGEAVSLEEPATAAKSAPELRSSPRVFTRRSTRLSDIGSIVEPTPSNIAAAGRKKIGTLKIPGVEEGIASNSKAKKIPACLPLPTRGVITRRRATNPSCNSNGAPTTGELKDIRQTRSSKRKAELIEDAAEPIHPQDDLTVEQTQNLRPKRQRPKLGIETPAKPSFANTSTNPKLVEGSLANEPSSVAPPEKLFDPNFEKRKITAWKNSKIPQAKTFAAPEKPPAIGQPAVWCDTRQELCESLPSFRSYQGGCYASKGFGRGYLLDGHASERDYMDGSIIISHAGGNSEEVEGERRLVRDQTWDKGVIAYLRNNCEQMVPLIAIIGERCPTAPAQLKHRYAVMDWFKVTHCWPERDSKSGNIRCKFRLEKLDSSKPGWWAAADTPRTSEDIAIEYINCPTCRQNSPWIYDNEPMCLNKDCKRFWTVHCGRGGKAPQHFIYRKSFLHGRTAWPDAATTPPGPLGPSLPIEDEITESHGRDVKRKFWKGMWCQNCGKLNCRELWKSWKCTNCNWEVTPKRSHFVPADLSDQHRPEYTGPPIPENVVDASIKSSSMVLPDGRRAMVYDVFQCGRVIHILANKTWNALPRGADWLLDQYQDVEIPFKRHELKTHKLTGRLLTQQFSFNSGAPYKYIVEVDSLSFEESPQVVRQALDTLQTDVTRMIPGAMLMNEVLNVAYFEEQKMDFHDDGEEDLGPCVSSISLGSPAMMYFRVKAKYCNGILSDADKTLLQPSNPSHSGSQTPEESKRPSKRNVLELRLHHGDVIIMNGRPIQRLLEHAVTPEGFRIAATARNISSYNAVLNSKNLKSKRGRENMNILTTGPDHDLEAHNEEEELPVLDSQADSNSSLSSIEGAVLAQLVEAAEEAQEGEWKKDTQASLHELIETQASGNHRVQTNGHSLSHLSTPQYQVATGTGYGGNFGFHGNRLAMPPVRGDSSPSILAPSPTSALSTPDFRYYNINAASATPAGSTSGPYNAYGSSNAQEEPISPLTISNPRVGNYLFESTPRESLRARLNTLADPRTMMGPIVGMEHYRTMESAKTTETSLHRLYTGSGLAGYEERGVPIQSLGSVSNWNRYGGQPTRMTEGSEYSELPGWSNEQFKKLQNIFLSGADTSDERMGGMYFDIRESMTIH</sequence>
<evidence type="ECO:0000313" key="5">
    <source>
        <dbReference type="Proteomes" id="UP000474640"/>
    </source>
</evidence>
<feature type="region of interest" description="Disordered" evidence="2">
    <location>
        <begin position="815"/>
        <end position="838"/>
    </location>
</feature>
<dbReference type="EMBL" id="JAABOJ010000003">
    <property type="protein sequence ID" value="KAF3288616.1"/>
    <property type="molecule type" value="Genomic_DNA"/>
</dbReference>
<dbReference type="InterPro" id="IPR036987">
    <property type="entry name" value="SRA-YDG_sf"/>
</dbReference>
<evidence type="ECO:0000259" key="3">
    <source>
        <dbReference type="Pfam" id="PF13532"/>
    </source>
</evidence>
<feature type="compositionally biased region" description="Polar residues" evidence="2">
    <location>
        <begin position="817"/>
        <end position="830"/>
    </location>
</feature>
<feature type="binding site" evidence="1">
    <location>
        <position position="765"/>
    </location>
    <ligand>
        <name>2-oxoglutarate</name>
        <dbReference type="ChEBI" id="CHEBI:16810"/>
    </ligand>
</feature>
<feature type="compositionally biased region" description="Basic and acidic residues" evidence="2">
    <location>
        <begin position="26"/>
        <end position="38"/>
    </location>
</feature>
<feature type="binding site" evidence="1">
    <location>
        <position position="774"/>
    </location>
    <ligand>
        <name>2-oxoglutarate</name>
        <dbReference type="ChEBI" id="CHEBI:16810"/>
    </ligand>
</feature>
<dbReference type="GO" id="GO:0008198">
    <property type="term" value="F:ferrous iron binding"/>
    <property type="evidence" value="ECO:0007669"/>
    <property type="project" value="TreeGrafter"/>
</dbReference>
<feature type="region of interest" description="Disordered" evidence="2">
    <location>
        <begin position="180"/>
        <end position="260"/>
    </location>
</feature>
<dbReference type="Gene3D" id="2.60.120.590">
    <property type="entry name" value="Alpha-ketoglutarate-dependent dioxygenase AlkB-like"/>
    <property type="match status" value="1"/>
</dbReference>
<evidence type="ECO:0000313" key="4">
    <source>
        <dbReference type="EMBL" id="KAF3288616.1"/>
    </source>
</evidence>
<dbReference type="InterPro" id="IPR027450">
    <property type="entry name" value="AlkB-like"/>
</dbReference>
<dbReference type="Pfam" id="PF13532">
    <property type="entry name" value="2OG-FeII_Oxy_2"/>
    <property type="match status" value="1"/>
</dbReference>
<dbReference type="OrthoDB" id="2163491at2759"/>
<dbReference type="PANTHER" id="PTHR31573">
    <property type="entry name" value="ALPHA-KETOGLUTARATE-DEPENDENT DIOXYGENASE ALKB HOMOLOG 2"/>
    <property type="match status" value="1"/>
</dbReference>
<feature type="region of interest" description="Disordered" evidence="2">
    <location>
        <begin position="1"/>
        <end position="116"/>
    </location>
</feature>
<dbReference type="InterPro" id="IPR037151">
    <property type="entry name" value="AlkB-like_sf"/>
</dbReference>
<organism evidence="4 5">
    <name type="scientific">Orbilia oligospora</name>
    <name type="common">Nematode-trapping fungus</name>
    <name type="synonym">Arthrobotrys oligospora</name>
    <dbReference type="NCBI Taxonomy" id="2813651"/>
    <lineage>
        <taxon>Eukaryota</taxon>
        <taxon>Fungi</taxon>
        <taxon>Dikarya</taxon>
        <taxon>Ascomycota</taxon>
        <taxon>Pezizomycotina</taxon>
        <taxon>Orbiliomycetes</taxon>
        <taxon>Orbiliales</taxon>
        <taxon>Orbiliaceae</taxon>
        <taxon>Orbilia</taxon>
    </lineage>
</organism>
<accession>A0A7C8RG57</accession>
<feature type="compositionally biased region" description="Polar residues" evidence="2">
    <location>
        <begin position="44"/>
        <end position="53"/>
    </location>
</feature>
<dbReference type="GO" id="GO:0035516">
    <property type="term" value="F:broad specificity oxidative DNA demethylase activity"/>
    <property type="evidence" value="ECO:0007669"/>
    <property type="project" value="TreeGrafter"/>
</dbReference>
<feature type="compositionally biased region" description="Polar residues" evidence="2">
    <location>
        <begin position="184"/>
        <end position="194"/>
    </location>
</feature>
<dbReference type="Gene3D" id="2.30.280.10">
    <property type="entry name" value="SRA-YDG"/>
    <property type="match status" value="1"/>
</dbReference>